<keyword evidence="3" id="KW-1185">Reference proteome</keyword>
<dbReference type="Proteomes" id="UP000249842">
    <property type="component" value="Unassembled WGS sequence"/>
</dbReference>
<evidence type="ECO:0000259" key="1">
    <source>
        <dbReference type="PROSITE" id="PS51742"/>
    </source>
</evidence>
<dbReference type="SUPFAM" id="SSF117856">
    <property type="entry name" value="AF0104/ALDC/Ptd012-like"/>
    <property type="match status" value="1"/>
</dbReference>
<dbReference type="Gene3D" id="3.30.1330.80">
    <property type="entry name" value="Hypothetical protein, similar to alpha- acetolactate decarboxylase, domain 2"/>
    <property type="match status" value="1"/>
</dbReference>
<dbReference type="RefSeq" id="WP_111457401.1">
    <property type="nucleotide sequence ID" value="NZ_QFYP01000001.1"/>
</dbReference>
<dbReference type="InterPro" id="IPR005175">
    <property type="entry name" value="PPC_dom"/>
</dbReference>
<feature type="domain" description="PPC" evidence="1">
    <location>
        <begin position="1"/>
        <end position="133"/>
    </location>
</feature>
<sequence>MRAHAFRLTPGTDLRAELKRLTEAHALRAGCILSGVGSLSHARLRMPGAVGDAEVFVTLDEPLEIVSLTGALCADGLHVHISLSRRDGSCIGGHLAPGCIVHTTAELVIGELPEVEFRRPLDPATGYNELSVQPRRSAGDPSAT</sequence>
<evidence type="ECO:0000313" key="3">
    <source>
        <dbReference type="Proteomes" id="UP000249842"/>
    </source>
</evidence>
<dbReference type="EMBL" id="QFYP01000001">
    <property type="protein sequence ID" value="RAK60108.1"/>
    <property type="molecule type" value="Genomic_DNA"/>
</dbReference>
<protein>
    <submittedName>
        <fullName evidence="2">DUF296 domain-containing protein</fullName>
    </submittedName>
</protein>
<gene>
    <name evidence="2" type="ORF">DJ021_09960</name>
</gene>
<name>A0A328B4Z1_9CAUL</name>
<dbReference type="PANTHER" id="PTHR34988:SF1">
    <property type="entry name" value="DNA-BINDING PROTEIN"/>
    <property type="match status" value="1"/>
</dbReference>
<dbReference type="OrthoDB" id="552202at2"/>
<dbReference type="PANTHER" id="PTHR34988">
    <property type="entry name" value="PROTEIN, PUTATIVE-RELATED"/>
    <property type="match status" value="1"/>
</dbReference>
<reference evidence="3" key="1">
    <citation type="submission" date="2018-05" db="EMBL/GenBank/DDBJ databases">
        <authorList>
            <person name="Li X."/>
        </authorList>
    </citation>
    <scope>NUCLEOTIDE SEQUENCE [LARGE SCALE GENOMIC DNA]</scope>
    <source>
        <strain evidence="3">HKS-05</strain>
    </source>
</reference>
<dbReference type="AlphaFoldDB" id="A0A328B4Z1"/>
<comment type="caution">
    <text evidence="2">The sequence shown here is derived from an EMBL/GenBank/DDBJ whole genome shotgun (WGS) entry which is preliminary data.</text>
</comment>
<proteinExistence type="predicted"/>
<dbReference type="CDD" id="cd11378">
    <property type="entry name" value="DUF296"/>
    <property type="match status" value="1"/>
</dbReference>
<accession>A0A328B4Z1</accession>
<dbReference type="PROSITE" id="PS51742">
    <property type="entry name" value="PPC"/>
    <property type="match status" value="1"/>
</dbReference>
<organism evidence="2 3">
    <name type="scientific">Phenylobacterium hankyongense</name>
    <dbReference type="NCBI Taxonomy" id="1813876"/>
    <lineage>
        <taxon>Bacteria</taxon>
        <taxon>Pseudomonadati</taxon>
        <taxon>Pseudomonadota</taxon>
        <taxon>Alphaproteobacteria</taxon>
        <taxon>Caulobacterales</taxon>
        <taxon>Caulobacteraceae</taxon>
        <taxon>Phenylobacterium</taxon>
    </lineage>
</organism>
<evidence type="ECO:0000313" key="2">
    <source>
        <dbReference type="EMBL" id="RAK60108.1"/>
    </source>
</evidence>
<dbReference type="Pfam" id="PF03479">
    <property type="entry name" value="PCC"/>
    <property type="match status" value="1"/>
</dbReference>